<feature type="domain" description="Fatty acyl-CoA reductase C-terminal" evidence="5">
    <location>
        <begin position="169"/>
        <end position="261"/>
    </location>
</feature>
<protein>
    <recommendedName>
        <fullName evidence="4">Fatty acyl-CoA reductase</fullName>
        <ecNumber evidence="4">1.2.1.84</ecNumber>
    </recommendedName>
</protein>
<feature type="transmembrane region" description="Helical" evidence="4">
    <location>
        <begin position="162"/>
        <end position="185"/>
    </location>
</feature>
<keyword evidence="4" id="KW-0521">NADP</keyword>
<dbReference type="Pfam" id="PF07993">
    <property type="entry name" value="NAD_binding_4"/>
    <property type="match status" value="1"/>
</dbReference>
<gene>
    <name evidence="7" type="ORF">NQ315_008321</name>
</gene>
<evidence type="ECO:0000256" key="4">
    <source>
        <dbReference type="RuleBase" id="RU363097"/>
    </source>
</evidence>
<dbReference type="SUPFAM" id="SSF51735">
    <property type="entry name" value="NAD(P)-binding Rossmann-fold domains"/>
    <property type="match status" value="1"/>
</dbReference>
<dbReference type="CDD" id="cd09071">
    <property type="entry name" value="FAR_C"/>
    <property type="match status" value="1"/>
</dbReference>
<organism evidence="7 8">
    <name type="scientific">Exocentrus adspersus</name>
    <dbReference type="NCBI Taxonomy" id="1586481"/>
    <lineage>
        <taxon>Eukaryota</taxon>
        <taxon>Metazoa</taxon>
        <taxon>Ecdysozoa</taxon>
        <taxon>Arthropoda</taxon>
        <taxon>Hexapoda</taxon>
        <taxon>Insecta</taxon>
        <taxon>Pterygota</taxon>
        <taxon>Neoptera</taxon>
        <taxon>Endopterygota</taxon>
        <taxon>Coleoptera</taxon>
        <taxon>Polyphaga</taxon>
        <taxon>Cucujiformia</taxon>
        <taxon>Chrysomeloidea</taxon>
        <taxon>Cerambycidae</taxon>
        <taxon>Lamiinae</taxon>
        <taxon>Acanthocinini</taxon>
        <taxon>Exocentrus</taxon>
    </lineage>
</organism>
<evidence type="ECO:0000259" key="5">
    <source>
        <dbReference type="Pfam" id="PF03015"/>
    </source>
</evidence>
<reference evidence="7 8" key="1">
    <citation type="journal article" date="2023" name="Insect Mol. Biol.">
        <title>Genome sequencing provides insights into the evolution of gene families encoding plant cell wall-degrading enzymes in longhorned beetles.</title>
        <authorList>
            <person name="Shin N.R."/>
            <person name="Okamura Y."/>
            <person name="Kirsch R."/>
            <person name="Pauchet Y."/>
        </authorList>
    </citation>
    <scope>NUCLEOTIDE SEQUENCE [LARGE SCALE GENOMIC DNA]</scope>
    <source>
        <strain evidence="7">EAD_L_NR</strain>
    </source>
</reference>
<proteinExistence type="inferred from homology"/>
<comment type="caution">
    <text evidence="7">The sequence shown here is derived from an EMBL/GenBank/DDBJ whole genome shotgun (WGS) entry which is preliminary data.</text>
</comment>
<dbReference type="PANTHER" id="PTHR11011:SF60">
    <property type="entry name" value="FATTY ACYL-COA REDUCTASE-RELATED"/>
    <property type="match status" value="1"/>
</dbReference>
<evidence type="ECO:0000313" key="8">
    <source>
        <dbReference type="Proteomes" id="UP001159042"/>
    </source>
</evidence>
<dbReference type="GO" id="GO:0080019">
    <property type="term" value="F:alcohol-forming very long-chain fatty acyl-CoA reductase activity"/>
    <property type="evidence" value="ECO:0007669"/>
    <property type="project" value="InterPro"/>
</dbReference>
<dbReference type="InterPro" id="IPR026055">
    <property type="entry name" value="FAR"/>
</dbReference>
<sequence length="275" mass="31486">MRRLLGKFPNTYTYTKQIGEDIVRSEGKGLPIGIHRPSIVTPTYKEPLKGWTNSIIGAAGLGLGVGLGLIRVLQFGCDVTVNHVPADMVVNSIIASAWDVTNKLIDINSRKGVSVYNYEGSRGPGLNYTTYWKKCNLLIHKYFSVKAIWHVYHIICETRSSYVVIAFFLHTLPAFLVDAVLFCLGKRPMMIKIYRKIHMMVGLLAYFTTRDWNFESSNTRLLIENMSHRDRVIFFSDMKNINWDEYLLRSALGVRTYLAKDPLDTVPQGQRKFRR</sequence>
<keyword evidence="8" id="KW-1185">Reference proteome</keyword>
<dbReference type="PANTHER" id="PTHR11011">
    <property type="entry name" value="MALE STERILITY PROTEIN 2-RELATED"/>
    <property type="match status" value="1"/>
</dbReference>
<evidence type="ECO:0000313" key="7">
    <source>
        <dbReference type="EMBL" id="KAJ8909454.1"/>
    </source>
</evidence>
<evidence type="ECO:0000256" key="2">
    <source>
        <dbReference type="ARBA" id="ARBA00022516"/>
    </source>
</evidence>
<dbReference type="InterPro" id="IPR033640">
    <property type="entry name" value="FAR_C"/>
</dbReference>
<dbReference type="GO" id="GO:0005777">
    <property type="term" value="C:peroxisome"/>
    <property type="evidence" value="ECO:0007669"/>
    <property type="project" value="TreeGrafter"/>
</dbReference>
<keyword evidence="4" id="KW-0560">Oxidoreductase</keyword>
<dbReference type="AlphaFoldDB" id="A0AAV8V5J3"/>
<comment type="function">
    <text evidence="4">Catalyzes the reduction of fatty acyl-CoA to fatty alcohols.</text>
</comment>
<feature type="domain" description="Thioester reductase (TE)" evidence="6">
    <location>
        <begin position="3"/>
        <end position="93"/>
    </location>
</feature>
<dbReference type="InterPro" id="IPR013120">
    <property type="entry name" value="FAR_NAD-bd"/>
</dbReference>
<accession>A0AAV8V5J3</accession>
<evidence type="ECO:0000256" key="3">
    <source>
        <dbReference type="ARBA" id="ARBA00023098"/>
    </source>
</evidence>
<keyword evidence="4" id="KW-0472">Membrane</keyword>
<dbReference type="Proteomes" id="UP001159042">
    <property type="component" value="Unassembled WGS sequence"/>
</dbReference>
<evidence type="ECO:0000259" key="6">
    <source>
        <dbReference type="Pfam" id="PF07993"/>
    </source>
</evidence>
<dbReference type="EMBL" id="JANEYG010000557">
    <property type="protein sequence ID" value="KAJ8909454.1"/>
    <property type="molecule type" value="Genomic_DNA"/>
</dbReference>
<dbReference type="EC" id="1.2.1.84" evidence="4"/>
<dbReference type="Gene3D" id="3.40.50.720">
    <property type="entry name" value="NAD(P)-binding Rossmann-like Domain"/>
    <property type="match status" value="1"/>
</dbReference>
<keyword evidence="3 4" id="KW-0443">Lipid metabolism</keyword>
<comment type="similarity">
    <text evidence="1 4">Belongs to the fatty acyl-CoA reductase family.</text>
</comment>
<comment type="catalytic activity">
    <reaction evidence="4">
        <text>a long-chain fatty acyl-CoA + 2 NADPH + 2 H(+) = a long-chain primary fatty alcohol + 2 NADP(+) + CoA</text>
        <dbReference type="Rhea" id="RHEA:52716"/>
        <dbReference type="ChEBI" id="CHEBI:15378"/>
        <dbReference type="ChEBI" id="CHEBI:57287"/>
        <dbReference type="ChEBI" id="CHEBI:57783"/>
        <dbReference type="ChEBI" id="CHEBI:58349"/>
        <dbReference type="ChEBI" id="CHEBI:77396"/>
        <dbReference type="ChEBI" id="CHEBI:83139"/>
        <dbReference type="EC" id="1.2.1.84"/>
    </reaction>
</comment>
<evidence type="ECO:0000256" key="1">
    <source>
        <dbReference type="ARBA" id="ARBA00005928"/>
    </source>
</evidence>
<dbReference type="Pfam" id="PF03015">
    <property type="entry name" value="Sterile"/>
    <property type="match status" value="1"/>
</dbReference>
<name>A0AAV8V5J3_9CUCU</name>
<keyword evidence="4" id="KW-1133">Transmembrane helix</keyword>
<dbReference type="GO" id="GO:0035336">
    <property type="term" value="P:long-chain fatty-acyl-CoA metabolic process"/>
    <property type="evidence" value="ECO:0007669"/>
    <property type="project" value="TreeGrafter"/>
</dbReference>
<dbReference type="InterPro" id="IPR036291">
    <property type="entry name" value="NAD(P)-bd_dom_sf"/>
</dbReference>
<keyword evidence="2 4" id="KW-0444">Lipid biosynthesis</keyword>
<keyword evidence="4" id="KW-0812">Transmembrane</keyword>
<dbReference type="GO" id="GO:0102965">
    <property type="term" value="F:alcohol-forming long-chain fatty acyl-CoA reductase activity"/>
    <property type="evidence" value="ECO:0007669"/>
    <property type="project" value="UniProtKB-EC"/>
</dbReference>